<gene>
    <name evidence="1" type="ORF">Vadar_030717</name>
</gene>
<evidence type="ECO:0000313" key="1">
    <source>
        <dbReference type="EMBL" id="KAH7855931.1"/>
    </source>
</evidence>
<sequence>MSQTGVVDFSVGALVWIRRRNGSWWPGKIVGPEELSDGHLVSPARSGTPVQLLGKEDASVDRYNLEKSKRVKPFRCGEFDDCIERAESSHGMLPKKREKYARREDAILHALEIEKKFLGGKYGKLGGCSNSNSSKPFDLMEKALVSPSECLGKVSGKCVHPKSHSKKLDLSIEDKTMDHPLHAKKVKEGMLLVRDEDNSEIMPRMRGLQNVGLKISHLKRNLASSVGLNGSRKPGFDNNAENTVHANNTSYLYQGMKSNEVLASESLVRRRDGRRPFDQVLQSTAYLQLHHSWRHANDHVPMVTSEEEQTRVTSKEEHTRVTYRAKRGRFVDLPRESSDFSDDKQFCTNQIAVPPPHFGERNYPDYAALDEVTAPENTETDSSETDSVDSDADEEIAELPDAAPVTGLEVKPLRRSGTQVSYGSISSEEPDDLVLTSDVSHLSPRDPVGVLKWKLKGQRNNCVISKRSNDLAERRVFMSSTHRTDFEERESNAWSEPDLTENNFKRSGALTSEGTSKGLDDFTHTIIDWEDFSLNDHLVVRGYWEDSSSNYFDPALVDRDNSDSRMKSMLVDVDLKVRSSYQREHVPLISLMSKLNGKAIVGHPIQIEALEGGAAEILLSVADGIENNGTEEPPVGGTARRTAEFPVQRPSPLAELDGEGNGHKAIRCPLDRRYSRKQPKKISSSSRKKIKARRYSRKQPKKISLSSSKKIKALSSIGKDQKLRKDLKEGIETFQAYGLIKGEFAPTAVACIPVKLVFSRLYEELVGRHQ</sequence>
<dbReference type="Proteomes" id="UP000828048">
    <property type="component" value="Chromosome 11"/>
</dbReference>
<comment type="caution">
    <text evidence="1">The sequence shown here is derived from an EMBL/GenBank/DDBJ whole genome shotgun (WGS) entry which is preliminary data.</text>
</comment>
<accession>A0ACB7YRC3</accession>
<reference evidence="1 2" key="1">
    <citation type="journal article" date="2021" name="Hortic Res">
        <title>High-quality reference genome and annotation aids understanding of berry development for evergreen blueberry (Vaccinium darrowii).</title>
        <authorList>
            <person name="Yu J."/>
            <person name="Hulse-Kemp A.M."/>
            <person name="Babiker E."/>
            <person name="Staton M."/>
        </authorList>
    </citation>
    <scope>NUCLEOTIDE SEQUENCE [LARGE SCALE GENOMIC DNA]</scope>
    <source>
        <strain evidence="2">cv. NJ 8807/NJ 8810</strain>
        <tissue evidence="1">Young leaf</tissue>
    </source>
</reference>
<proteinExistence type="predicted"/>
<protein>
    <submittedName>
        <fullName evidence="1">Uncharacterized protein</fullName>
    </submittedName>
</protein>
<evidence type="ECO:0000313" key="2">
    <source>
        <dbReference type="Proteomes" id="UP000828048"/>
    </source>
</evidence>
<dbReference type="EMBL" id="CM037161">
    <property type="protein sequence ID" value="KAH7855931.1"/>
    <property type="molecule type" value="Genomic_DNA"/>
</dbReference>
<organism evidence="1 2">
    <name type="scientific">Vaccinium darrowii</name>
    <dbReference type="NCBI Taxonomy" id="229202"/>
    <lineage>
        <taxon>Eukaryota</taxon>
        <taxon>Viridiplantae</taxon>
        <taxon>Streptophyta</taxon>
        <taxon>Embryophyta</taxon>
        <taxon>Tracheophyta</taxon>
        <taxon>Spermatophyta</taxon>
        <taxon>Magnoliopsida</taxon>
        <taxon>eudicotyledons</taxon>
        <taxon>Gunneridae</taxon>
        <taxon>Pentapetalae</taxon>
        <taxon>asterids</taxon>
        <taxon>Ericales</taxon>
        <taxon>Ericaceae</taxon>
        <taxon>Vaccinioideae</taxon>
        <taxon>Vaccinieae</taxon>
        <taxon>Vaccinium</taxon>
    </lineage>
</organism>
<keyword evidence="2" id="KW-1185">Reference proteome</keyword>
<name>A0ACB7YRC3_9ERIC</name>